<dbReference type="Pfam" id="PF13839">
    <property type="entry name" value="PC-Esterase"/>
    <property type="match status" value="1"/>
</dbReference>
<feature type="domain" description="Trichome birefringence-like N-terminal" evidence="9">
    <location>
        <begin position="108"/>
        <end position="160"/>
    </location>
</feature>
<evidence type="ECO:0000256" key="5">
    <source>
        <dbReference type="ARBA" id="ARBA00022989"/>
    </source>
</evidence>
<evidence type="ECO:0000256" key="4">
    <source>
        <dbReference type="ARBA" id="ARBA00022968"/>
    </source>
</evidence>
<evidence type="ECO:0000259" key="9">
    <source>
        <dbReference type="Pfam" id="PF14416"/>
    </source>
</evidence>
<dbReference type="PANTHER" id="PTHR32285">
    <property type="entry name" value="PROTEIN TRICHOME BIREFRINGENCE-LIKE 9-RELATED"/>
    <property type="match status" value="1"/>
</dbReference>
<evidence type="ECO:0000256" key="2">
    <source>
        <dbReference type="ARBA" id="ARBA00007727"/>
    </source>
</evidence>
<protein>
    <recommendedName>
        <fullName evidence="12">Trichome birefringence-like N-terminal domain-containing protein</fullName>
    </recommendedName>
</protein>
<accession>A0ABP0WBU3</accession>
<dbReference type="PANTHER" id="PTHR32285:SF213">
    <property type="entry name" value="PROTEIN TRICHOME BIREFRINGENCE-LIKE 11"/>
    <property type="match status" value="1"/>
</dbReference>
<keyword evidence="5 7" id="KW-1133">Transmembrane helix</keyword>
<dbReference type="Pfam" id="PF14416">
    <property type="entry name" value="PMR5N"/>
    <property type="match status" value="1"/>
</dbReference>
<keyword evidence="11" id="KW-1185">Reference proteome</keyword>
<keyword evidence="6 7" id="KW-0472">Membrane</keyword>
<dbReference type="InterPro" id="IPR026057">
    <property type="entry name" value="TBL_C"/>
</dbReference>
<proteinExistence type="inferred from homology"/>
<comment type="subcellular location">
    <subcellularLocation>
        <location evidence="1">Membrane</location>
        <topology evidence="1">Single-pass membrane protein</topology>
    </subcellularLocation>
</comment>
<keyword evidence="4" id="KW-0735">Signal-anchor</keyword>
<sequence length="466" mass="54446">MYTCSMARSHNREKPTSRIYHHFKQNHETIESDLWLVPGLVVGLGRKPKTSQHWFFLPWDFIVLVFSFFFFFWKSQTVVSGHPPPPPSPTSSSSLAYTDLDSFVHVSACDISQGRWVYDESYPLYRAPDCPFLDPGFRCEQNGRPNLDYMKYRWQPHDCDLPRFNATDMLERIRNQRMVFVGDSLGRNHWESTMCMLAEAVTNKSRIYEMNGEPISKHTGFLSFRFQDYNCTVEYYRSPFLVPQTRPPPRSPSTVACALRVDTIWSSSTTNWRDADILVFNAGHWWTKHKIFDQNCYFQEGNELKMDMTLETGFQRALQTWGKWMEDNLDTEKTHVIFRSFSPVHFRGGNWNTGGHCDQETHPMTEEEVKAEKTVAPWTNAIILNELEKNKKKEIISFLDITTASNYRSDGHGALYQKNYTLVPTPRNRQDCSHFCLPGVPDTWNELMFATLLARGKRNWRKPISY</sequence>
<evidence type="ECO:0000259" key="8">
    <source>
        <dbReference type="Pfam" id="PF13839"/>
    </source>
</evidence>
<keyword evidence="3 7" id="KW-0812">Transmembrane</keyword>
<feature type="transmembrane region" description="Helical" evidence="7">
    <location>
        <begin position="54"/>
        <end position="73"/>
    </location>
</feature>
<evidence type="ECO:0000256" key="7">
    <source>
        <dbReference type="SAM" id="Phobius"/>
    </source>
</evidence>
<name>A0ABP0WBU3_9BRYO</name>
<reference evidence="10" key="1">
    <citation type="submission" date="2024-02" db="EMBL/GenBank/DDBJ databases">
        <authorList>
            <consortium name="ELIXIR-Norway"/>
            <consortium name="Elixir Norway"/>
        </authorList>
    </citation>
    <scope>NUCLEOTIDE SEQUENCE</scope>
</reference>
<dbReference type="EMBL" id="OZ020110">
    <property type="protein sequence ID" value="CAK9263278.1"/>
    <property type="molecule type" value="Genomic_DNA"/>
</dbReference>
<evidence type="ECO:0008006" key="12">
    <source>
        <dbReference type="Google" id="ProtNLM"/>
    </source>
</evidence>
<evidence type="ECO:0000256" key="3">
    <source>
        <dbReference type="ARBA" id="ARBA00022692"/>
    </source>
</evidence>
<evidence type="ECO:0000256" key="6">
    <source>
        <dbReference type="ARBA" id="ARBA00023136"/>
    </source>
</evidence>
<gene>
    <name evidence="10" type="ORF">CSSPJE1EN1_LOCUS8756</name>
</gene>
<feature type="domain" description="Trichome birefringence-like C-terminal" evidence="8">
    <location>
        <begin position="161"/>
        <end position="450"/>
    </location>
</feature>
<comment type="similarity">
    <text evidence="2">Belongs to the PC-esterase family. TBL subfamily.</text>
</comment>
<evidence type="ECO:0000256" key="1">
    <source>
        <dbReference type="ARBA" id="ARBA00004167"/>
    </source>
</evidence>
<organism evidence="10 11">
    <name type="scientific">Sphagnum jensenii</name>
    <dbReference type="NCBI Taxonomy" id="128206"/>
    <lineage>
        <taxon>Eukaryota</taxon>
        <taxon>Viridiplantae</taxon>
        <taxon>Streptophyta</taxon>
        <taxon>Embryophyta</taxon>
        <taxon>Bryophyta</taxon>
        <taxon>Sphagnophytina</taxon>
        <taxon>Sphagnopsida</taxon>
        <taxon>Sphagnales</taxon>
        <taxon>Sphagnaceae</taxon>
        <taxon>Sphagnum</taxon>
    </lineage>
</organism>
<evidence type="ECO:0000313" key="11">
    <source>
        <dbReference type="Proteomes" id="UP001497444"/>
    </source>
</evidence>
<evidence type="ECO:0000313" key="10">
    <source>
        <dbReference type="EMBL" id="CAK9263278.1"/>
    </source>
</evidence>
<dbReference type="InterPro" id="IPR025846">
    <property type="entry name" value="TBL_N"/>
</dbReference>
<dbReference type="InterPro" id="IPR029962">
    <property type="entry name" value="TBL"/>
</dbReference>
<dbReference type="Proteomes" id="UP001497444">
    <property type="component" value="Chromosome 15"/>
</dbReference>